<dbReference type="Gene3D" id="3.40.50.720">
    <property type="entry name" value="NAD(P)-binding Rossmann-like Domain"/>
    <property type="match status" value="1"/>
</dbReference>
<protein>
    <submittedName>
        <fullName evidence="3">Gluconate 5-dehydrogenase</fullName>
        <ecNumber evidence="3">1.1.1.-</ecNumber>
    </submittedName>
</protein>
<dbReference type="InterPro" id="IPR036291">
    <property type="entry name" value="NAD(P)-bd_dom_sf"/>
</dbReference>
<evidence type="ECO:0000259" key="2">
    <source>
        <dbReference type="SMART" id="SM00822"/>
    </source>
</evidence>
<dbReference type="PIRSF" id="PIRSF000126">
    <property type="entry name" value="11-beta-HSD1"/>
    <property type="match status" value="1"/>
</dbReference>
<dbReference type="PRINTS" id="PR00080">
    <property type="entry name" value="SDRFAMILY"/>
</dbReference>
<dbReference type="Pfam" id="PF13561">
    <property type="entry name" value="adh_short_C2"/>
    <property type="match status" value="1"/>
</dbReference>
<evidence type="ECO:0000256" key="1">
    <source>
        <dbReference type="ARBA" id="ARBA00006484"/>
    </source>
</evidence>
<evidence type="ECO:0000313" key="4">
    <source>
        <dbReference type="Proteomes" id="UP000216052"/>
    </source>
</evidence>
<dbReference type="Proteomes" id="UP000216052">
    <property type="component" value="Chromosome"/>
</dbReference>
<dbReference type="EMBL" id="CP155571">
    <property type="protein sequence ID" value="XFO70941.1"/>
    <property type="molecule type" value="Genomic_DNA"/>
</dbReference>
<evidence type="ECO:0000313" key="3">
    <source>
        <dbReference type="EMBL" id="XFO70941.1"/>
    </source>
</evidence>
<accession>A0ABZ3IYK7</accession>
<dbReference type="RefSeq" id="WP_093793662.1">
    <property type="nucleotide sequence ID" value="NZ_CP155571.1"/>
</dbReference>
<dbReference type="InterPro" id="IPR002347">
    <property type="entry name" value="SDR_fam"/>
</dbReference>
<keyword evidence="3" id="KW-0560">Oxidoreductase</keyword>
<dbReference type="SUPFAM" id="SSF51735">
    <property type="entry name" value="NAD(P)-binding Rossmann-fold domains"/>
    <property type="match status" value="1"/>
</dbReference>
<proteinExistence type="inferred from homology"/>
<keyword evidence="4" id="KW-1185">Reference proteome</keyword>
<gene>
    <name evidence="3" type="primary">gno_1</name>
    <name evidence="3" type="ORF">SPACI_009410</name>
</gene>
<feature type="domain" description="Ketoreductase" evidence="2">
    <location>
        <begin position="7"/>
        <end position="187"/>
    </location>
</feature>
<dbReference type="CDD" id="cd05233">
    <property type="entry name" value="SDR_c"/>
    <property type="match status" value="1"/>
</dbReference>
<dbReference type="PANTHER" id="PTHR42879">
    <property type="entry name" value="3-OXOACYL-(ACYL-CARRIER-PROTEIN) REDUCTASE"/>
    <property type="match status" value="1"/>
</dbReference>
<dbReference type="InterPro" id="IPR057326">
    <property type="entry name" value="KR_dom"/>
</dbReference>
<comment type="similarity">
    <text evidence="1">Belongs to the short-chain dehydrogenases/reductases (SDR) family.</text>
</comment>
<dbReference type="InterPro" id="IPR050259">
    <property type="entry name" value="SDR"/>
</dbReference>
<dbReference type="PRINTS" id="PR00081">
    <property type="entry name" value="GDHRDH"/>
</dbReference>
<dbReference type="GO" id="GO:0016491">
    <property type="term" value="F:oxidoreductase activity"/>
    <property type="evidence" value="ECO:0007669"/>
    <property type="project" value="UniProtKB-KW"/>
</dbReference>
<name>A0ABZ3IYK7_SPOA4</name>
<organism evidence="3 4">
    <name type="scientific">Sporomusa acidovorans (strain ATCC 49682 / DSM 3132 / Mol)</name>
    <dbReference type="NCBI Taxonomy" id="1123286"/>
    <lineage>
        <taxon>Bacteria</taxon>
        <taxon>Bacillati</taxon>
        <taxon>Bacillota</taxon>
        <taxon>Negativicutes</taxon>
        <taxon>Selenomonadales</taxon>
        <taxon>Sporomusaceae</taxon>
        <taxon>Sporomusa</taxon>
    </lineage>
</organism>
<dbReference type="EC" id="1.1.1.-" evidence="3"/>
<dbReference type="SMART" id="SM00822">
    <property type="entry name" value="PKS_KR"/>
    <property type="match status" value="1"/>
</dbReference>
<sequence>MKLLEKKNAIVTGGSDGIGYEIAKALAQNGANLLLIGRNEEKLCKAALSLSNTGVQVETLSYDLSCLLSFSELSGKIANIFLEIDILVNNAGVAKFSSFETVSMQEIDYSFDLNVKALFLLTQALLPSLKRNQASIINISSFHAFRVMPGIFSTVYSMTKGAVNAFTKALAYELGPFGIRVNAIAPGNVRTAKVQAYVNNLPGDKRETFNEFVRTNYPLGRFGNLEELGGIAVYLASAQASWVTGSIFNIDGGLTTN</sequence>
<reference evidence="3" key="1">
    <citation type="submission" date="2024-05" db="EMBL/GenBank/DDBJ databases">
        <title>Isolation and characterization of Sporomusa carbonis sp. nov., a carboxydotrophic hydrogenogen in the genus of Sporomusa isolated from a charcoal burning pile.</title>
        <authorList>
            <person name="Boeer T."/>
            <person name="Rosenbaum F."/>
            <person name="Eysell L."/>
            <person name="Mueller V."/>
            <person name="Daniel R."/>
            <person name="Poehlein A."/>
        </authorList>
    </citation>
    <scope>NUCLEOTIDE SEQUENCE [LARGE SCALE GENOMIC DNA]</scope>
    <source>
        <strain evidence="3">DSM 3132</strain>
    </source>
</reference>